<reference evidence="1 2" key="1">
    <citation type="submission" date="2022-01" db="EMBL/GenBank/DDBJ databases">
        <title>Whole genome-based taxonomy of the Shewanellaceae.</title>
        <authorList>
            <person name="Martin-Rodriguez A.J."/>
        </authorList>
    </citation>
    <scope>NUCLEOTIDE SEQUENCE [LARGE SCALE GENOMIC DNA]</scope>
    <source>
        <strain evidence="1 2">DSM 17177</strain>
    </source>
</reference>
<dbReference type="Proteomes" id="UP001203423">
    <property type="component" value="Unassembled WGS sequence"/>
</dbReference>
<evidence type="ECO:0000313" key="2">
    <source>
        <dbReference type="Proteomes" id="UP001203423"/>
    </source>
</evidence>
<evidence type="ECO:0000313" key="1">
    <source>
        <dbReference type="EMBL" id="MCL1126084.1"/>
    </source>
</evidence>
<accession>A0ABT0LEV5</accession>
<keyword evidence="2" id="KW-1185">Reference proteome</keyword>
<name>A0ABT0LEV5_9GAMM</name>
<protein>
    <submittedName>
        <fullName evidence="1">Uncharacterized protein</fullName>
    </submittedName>
</protein>
<comment type="caution">
    <text evidence="1">The sequence shown here is derived from an EMBL/GenBank/DDBJ whole genome shotgun (WGS) entry which is preliminary data.</text>
</comment>
<gene>
    <name evidence="1" type="ORF">L2764_16785</name>
</gene>
<sequence length="68" mass="7474">MAIGLTSSIFTRGSLFYLVTNANTDDEKVVAISRRPSKVAAQTNRHLMSFKADQCGDIPVTLLCERIT</sequence>
<dbReference type="EMBL" id="JAKIKS010000073">
    <property type="protein sequence ID" value="MCL1126084.1"/>
    <property type="molecule type" value="Genomic_DNA"/>
</dbReference>
<dbReference type="RefSeq" id="WP_248941428.1">
    <property type="nucleotide sequence ID" value="NZ_JAKIKS010000073.1"/>
</dbReference>
<organism evidence="1 2">
    <name type="scientific">Shewanella surugensis</name>
    <dbReference type="NCBI Taxonomy" id="212020"/>
    <lineage>
        <taxon>Bacteria</taxon>
        <taxon>Pseudomonadati</taxon>
        <taxon>Pseudomonadota</taxon>
        <taxon>Gammaproteobacteria</taxon>
        <taxon>Alteromonadales</taxon>
        <taxon>Shewanellaceae</taxon>
        <taxon>Shewanella</taxon>
    </lineage>
</organism>
<proteinExistence type="predicted"/>